<gene>
    <name evidence="2" type="ORF">LIER_11618</name>
</gene>
<dbReference type="Gene3D" id="3.30.420.10">
    <property type="entry name" value="Ribonuclease H-like superfamily/Ribonuclease H"/>
    <property type="match status" value="1"/>
</dbReference>
<dbReference type="GO" id="GO:0003676">
    <property type="term" value="F:nucleic acid binding"/>
    <property type="evidence" value="ECO:0007669"/>
    <property type="project" value="InterPro"/>
</dbReference>
<dbReference type="InterPro" id="IPR002156">
    <property type="entry name" value="RNaseH_domain"/>
</dbReference>
<protein>
    <recommendedName>
        <fullName evidence="1">RNase H type-1 domain-containing protein</fullName>
    </recommendedName>
</protein>
<name>A0AAV3PNQ8_LITER</name>
<dbReference type="InterPro" id="IPR012337">
    <property type="entry name" value="RNaseH-like_sf"/>
</dbReference>
<keyword evidence="3" id="KW-1185">Reference proteome</keyword>
<feature type="domain" description="RNase H type-1" evidence="1">
    <location>
        <begin position="2"/>
        <end position="58"/>
    </location>
</feature>
<dbReference type="Proteomes" id="UP001454036">
    <property type="component" value="Unassembled WGS sequence"/>
</dbReference>
<dbReference type="SUPFAM" id="SSF53098">
    <property type="entry name" value="Ribonuclease H-like"/>
    <property type="match status" value="1"/>
</dbReference>
<evidence type="ECO:0000259" key="1">
    <source>
        <dbReference type="Pfam" id="PF13456"/>
    </source>
</evidence>
<dbReference type="AlphaFoldDB" id="A0AAV3PNQ8"/>
<organism evidence="2 3">
    <name type="scientific">Lithospermum erythrorhizon</name>
    <name type="common">Purple gromwell</name>
    <name type="synonym">Lithospermum officinale var. erythrorhizon</name>
    <dbReference type="NCBI Taxonomy" id="34254"/>
    <lineage>
        <taxon>Eukaryota</taxon>
        <taxon>Viridiplantae</taxon>
        <taxon>Streptophyta</taxon>
        <taxon>Embryophyta</taxon>
        <taxon>Tracheophyta</taxon>
        <taxon>Spermatophyta</taxon>
        <taxon>Magnoliopsida</taxon>
        <taxon>eudicotyledons</taxon>
        <taxon>Gunneridae</taxon>
        <taxon>Pentapetalae</taxon>
        <taxon>asterids</taxon>
        <taxon>lamiids</taxon>
        <taxon>Boraginales</taxon>
        <taxon>Boraginaceae</taxon>
        <taxon>Boraginoideae</taxon>
        <taxon>Lithospermeae</taxon>
        <taxon>Lithospermum</taxon>
    </lineage>
</organism>
<evidence type="ECO:0000313" key="3">
    <source>
        <dbReference type="Proteomes" id="UP001454036"/>
    </source>
</evidence>
<dbReference type="Pfam" id="PF13456">
    <property type="entry name" value="RVT_3"/>
    <property type="match status" value="1"/>
</dbReference>
<evidence type="ECO:0000313" key="2">
    <source>
        <dbReference type="EMBL" id="GAA0153364.1"/>
    </source>
</evidence>
<comment type="caution">
    <text evidence="2">The sequence shown here is derived from an EMBL/GenBank/DDBJ whole genome shotgun (WGS) entry which is preliminary data.</text>
</comment>
<sequence>MKQVSSSLVAEAMAVREGLLFAKENKWNRVVIENDSKVLIQALRGEVTWLEDPSHRLLATLLEDCNS</sequence>
<dbReference type="InterPro" id="IPR036397">
    <property type="entry name" value="RNaseH_sf"/>
</dbReference>
<proteinExistence type="predicted"/>
<accession>A0AAV3PNQ8</accession>
<dbReference type="GO" id="GO:0004523">
    <property type="term" value="F:RNA-DNA hybrid ribonuclease activity"/>
    <property type="evidence" value="ECO:0007669"/>
    <property type="project" value="InterPro"/>
</dbReference>
<reference evidence="2 3" key="1">
    <citation type="submission" date="2024-01" db="EMBL/GenBank/DDBJ databases">
        <title>The complete chloroplast genome sequence of Lithospermum erythrorhizon: insights into the phylogenetic relationship among Boraginaceae species and the maternal lineages of purple gromwells.</title>
        <authorList>
            <person name="Okada T."/>
            <person name="Watanabe K."/>
        </authorList>
    </citation>
    <scope>NUCLEOTIDE SEQUENCE [LARGE SCALE GENOMIC DNA]</scope>
</reference>
<dbReference type="EMBL" id="BAABME010002165">
    <property type="protein sequence ID" value="GAA0153364.1"/>
    <property type="molecule type" value="Genomic_DNA"/>
</dbReference>